<dbReference type="AlphaFoldDB" id="A0A8H6XXC0"/>
<name>A0A8H6XXC0_9AGAR</name>
<feature type="domain" description="F-box" evidence="1">
    <location>
        <begin position="150"/>
        <end position="205"/>
    </location>
</feature>
<dbReference type="InterPro" id="IPR001810">
    <property type="entry name" value="F-box_dom"/>
</dbReference>
<keyword evidence="3" id="KW-1185">Reference proteome</keyword>
<proteinExistence type="predicted"/>
<sequence>MEGKVKNTELRRVAVPVPFGKHDPRLWLLSLLTTFSVEPWVLPCCVITASKEIPGLHRRHRLLRSVAFDHFLRSRYIDSTFLLLRTVQNDLQAISRESEMRSEFCEAEGELCQLDDLLAALPDTSGELVSEREDVESKISSPRIEFAPHNKLPPELLAEIFLLYSPPTVVALPPRPDDPLLTLTQICRAWRELALRIPEFWASISVTFTEEHNNVEHLTELSAQWLSRVGNGYRLSITAECARTYGAATCEDPSLVAPFVSMVVSHAHQLRYLHLAFPMAALLPLFELAQGAFPGIETLWLRPLIPLEDPNNSCWLIWPSSSLAFASAPLVREISFCPIPLFTIPDLENHSADGTIDRVFSPAGDGDVEHSFSAPTFLLPWSQLRVLRFPLTALTAEVWCTILVQCAKLEDFYAAVEPLLADAPGSPIHLPHLTYLYVAAYNGGGEQLINRLVAPSLHMFSIMGRPFPTACLTDFQGRSGFALKTFMPSVVIPGDDVVFLFQQFSNLTCLIIQPVSTENFPALFWERLGRGDLLPQLKMLTIRPTATQTALLVDMLASRWDAAEEGRVPILEISFCDVRPAHLPIIIEELRRLEKYALAERIDFVSST</sequence>
<dbReference type="OrthoDB" id="2748248at2759"/>
<comment type="caution">
    <text evidence="2">The sequence shown here is derived from an EMBL/GenBank/DDBJ whole genome shotgun (WGS) entry which is preliminary data.</text>
</comment>
<dbReference type="EMBL" id="JACAZH010000017">
    <property type="protein sequence ID" value="KAF7348109.1"/>
    <property type="molecule type" value="Genomic_DNA"/>
</dbReference>
<organism evidence="2 3">
    <name type="scientific">Mycena sanguinolenta</name>
    <dbReference type="NCBI Taxonomy" id="230812"/>
    <lineage>
        <taxon>Eukaryota</taxon>
        <taxon>Fungi</taxon>
        <taxon>Dikarya</taxon>
        <taxon>Basidiomycota</taxon>
        <taxon>Agaricomycotina</taxon>
        <taxon>Agaricomycetes</taxon>
        <taxon>Agaricomycetidae</taxon>
        <taxon>Agaricales</taxon>
        <taxon>Marasmiineae</taxon>
        <taxon>Mycenaceae</taxon>
        <taxon>Mycena</taxon>
    </lineage>
</organism>
<dbReference type="Pfam" id="PF12937">
    <property type="entry name" value="F-box-like"/>
    <property type="match status" value="1"/>
</dbReference>
<accession>A0A8H6XXC0</accession>
<reference evidence="2" key="1">
    <citation type="submission" date="2020-05" db="EMBL/GenBank/DDBJ databases">
        <title>Mycena genomes resolve the evolution of fungal bioluminescence.</title>
        <authorList>
            <person name="Tsai I.J."/>
        </authorList>
    </citation>
    <scope>NUCLEOTIDE SEQUENCE</scope>
    <source>
        <strain evidence="2">160909Yilan</strain>
    </source>
</reference>
<dbReference type="Gene3D" id="1.20.1280.50">
    <property type="match status" value="1"/>
</dbReference>
<evidence type="ECO:0000313" key="3">
    <source>
        <dbReference type="Proteomes" id="UP000623467"/>
    </source>
</evidence>
<dbReference type="Proteomes" id="UP000623467">
    <property type="component" value="Unassembled WGS sequence"/>
</dbReference>
<protein>
    <submittedName>
        <fullName evidence="2">F-box domain-containing protein</fullName>
    </submittedName>
</protein>
<evidence type="ECO:0000313" key="2">
    <source>
        <dbReference type="EMBL" id="KAF7348109.1"/>
    </source>
</evidence>
<evidence type="ECO:0000259" key="1">
    <source>
        <dbReference type="Pfam" id="PF12937"/>
    </source>
</evidence>
<gene>
    <name evidence="2" type="ORF">MSAN_01763500</name>
</gene>